<dbReference type="GO" id="GO:0003723">
    <property type="term" value="F:RNA binding"/>
    <property type="evidence" value="ECO:0007669"/>
    <property type="project" value="InterPro"/>
</dbReference>
<dbReference type="InterPro" id="IPR001537">
    <property type="entry name" value="SpoU_MeTrfase"/>
</dbReference>
<feature type="domain" description="tRNA/rRNA methyltransferase SpoU type" evidence="5">
    <location>
        <begin position="7"/>
        <end position="138"/>
    </location>
</feature>
<proteinExistence type="inferred from homology"/>
<keyword evidence="3" id="KW-0808">Transferase</keyword>
<dbReference type="GO" id="GO:0002128">
    <property type="term" value="P:tRNA nucleoside ribose methylation"/>
    <property type="evidence" value="ECO:0007669"/>
    <property type="project" value="TreeGrafter"/>
</dbReference>
<sequence>MRGYFGVGLEQSSKPMNAGNLFRTAHAFGASFLFTVNAEYSINNAKSDTSVAPQNVPWYDFSTAEDLKLPGGCVLVGVEFLEDAVELPVFRHPPNAAYILGPEMGNLSPEILDRCQHVVKIPTSFCLNVATTGAIILYDRFRTLGNFGERPVSVTGTALPPLEHVQGSPIRRKAKKQD</sequence>
<evidence type="ECO:0000256" key="1">
    <source>
        <dbReference type="ARBA" id="ARBA00007228"/>
    </source>
</evidence>
<dbReference type="InterPro" id="IPR029026">
    <property type="entry name" value="tRNA_m1G_MTases_N"/>
</dbReference>
<dbReference type="AlphaFoldDB" id="A0A382R1G1"/>
<keyword evidence="2" id="KW-0489">Methyltransferase</keyword>
<evidence type="ECO:0000256" key="4">
    <source>
        <dbReference type="ARBA" id="ARBA00022691"/>
    </source>
</evidence>
<organism evidence="6">
    <name type="scientific">marine metagenome</name>
    <dbReference type="NCBI Taxonomy" id="408172"/>
    <lineage>
        <taxon>unclassified sequences</taxon>
        <taxon>metagenomes</taxon>
        <taxon>ecological metagenomes</taxon>
    </lineage>
</organism>
<name>A0A382R1G1_9ZZZZ</name>
<protein>
    <recommendedName>
        <fullName evidence="5">tRNA/rRNA methyltransferase SpoU type domain-containing protein</fullName>
    </recommendedName>
</protein>
<dbReference type="Gene3D" id="3.40.1280.10">
    <property type="match status" value="1"/>
</dbReference>
<dbReference type="EMBL" id="UINC01118447">
    <property type="protein sequence ID" value="SVC91574.1"/>
    <property type="molecule type" value="Genomic_DNA"/>
</dbReference>
<gene>
    <name evidence="6" type="ORF">METZ01_LOCUS344428</name>
</gene>
<dbReference type="PANTHER" id="PTHR42786:SF6">
    <property type="entry name" value="TRNA_RRNA METHYLTRANSFERASE SPOU TYPE DOMAIN-CONTAINING PROTEIN"/>
    <property type="match status" value="1"/>
</dbReference>
<evidence type="ECO:0000256" key="3">
    <source>
        <dbReference type="ARBA" id="ARBA00022679"/>
    </source>
</evidence>
<dbReference type="GO" id="GO:0005829">
    <property type="term" value="C:cytosol"/>
    <property type="evidence" value="ECO:0007669"/>
    <property type="project" value="TreeGrafter"/>
</dbReference>
<evidence type="ECO:0000256" key="2">
    <source>
        <dbReference type="ARBA" id="ARBA00022603"/>
    </source>
</evidence>
<dbReference type="GO" id="GO:0008173">
    <property type="term" value="F:RNA methyltransferase activity"/>
    <property type="evidence" value="ECO:0007669"/>
    <property type="project" value="InterPro"/>
</dbReference>
<reference evidence="6" key="1">
    <citation type="submission" date="2018-05" db="EMBL/GenBank/DDBJ databases">
        <authorList>
            <person name="Lanie J.A."/>
            <person name="Ng W.-L."/>
            <person name="Kazmierczak K.M."/>
            <person name="Andrzejewski T.M."/>
            <person name="Davidsen T.M."/>
            <person name="Wayne K.J."/>
            <person name="Tettelin H."/>
            <person name="Glass J.I."/>
            <person name="Rusch D."/>
            <person name="Podicherti R."/>
            <person name="Tsui H.-C.T."/>
            <person name="Winkler M.E."/>
        </authorList>
    </citation>
    <scope>NUCLEOTIDE SEQUENCE</scope>
</reference>
<keyword evidence="4" id="KW-0949">S-adenosyl-L-methionine</keyword>
<evidence type="ECO:0000259" key="5">
    <source>
        <dbReference type="Pfam" id="PF00588"/>
    </source>
</evidence>
<comment type="similarity">
    <text evidence="1">Belongs to the class IV-like SAM-binding methyltransferase superfamily. RNA methyltransferase TrmH family.</text>
</comment>
<dbReference type="InterPro" id="IPR029028">
    <property type="entry name" value="Alpha/beta_knot_MTases"/>
</dbReference>
<dbReference type="PANTHER" id="PTHR42786">
    <property type="entry name" value="TRNA/RRNA METHYLTRANSFERASE"/>
    <property type="match status" value="1"/>
</dbReference>
<dbReference type="Pfam" id="PF00588">
    <property type="entry name" value="SpoU_methylase"/>
    <property type="match status" value="1"/>
</dbReference>
<evidence type="ECO:0000313" key="6">
    <source>
        <dbReference type="EMBL" id="SVC91574.1"/>
    </source>
</evidence>
<dbReference type="InterPro" id="IPR004384">
    <property type="entry name" value="RNA_MeTrfase_TrmJ/LasT"/>
</dbReference>
<dbReference type="SUPFAM" id="SSF75217">
    <property type="entry name" value="alpha/beta knot"/>
    <property type="match status" value="1"/>
</dbReference>
<accession>A0A382R1G1</accession>
<dbReference type="CDD" id="cd18098">
    <property type="entry name" value="SpoU-like"/>
    <property type="match status" value="1"/>
</dbReference>